<dbReference type="EMBL" id="CP106793">
    <property type="protein sequence ID" value="UXY21912.1"/>
    <property type="molecule type" value="Genomic_DNA"/>
</dbReference>
<keyword evidence="2" id="KW-1185">Reference proteome</keyword>
<accession>A0ABY6E5G1</accession>
<dbReference type="RefSeq" id="WP_263232055.1">
    <property type="nucleotide sequence ID" value="NZ_CP106793.1"/>
</dbReference>
<reference evidence="1" key="1">
    <citation type="submission" date="2022-10" db="EMBL/GenBank/DDBJ databases">
        <authorList>
            <person name="Mo P."/>
        </authorList>
    </citation>
    <scope>NUCLEOTIDE SEQUENCE</scope>
    <source>
        <strain evidence="1">HUAS 13-4</strain>
    </source>
</reference>
<dbReference type="Proteomes" id="UP001061298">
    <property type="component" value="Chromosome"/>
</dbReference>
<protein>
    <submittedName>
        <fullName evidence="1">Uncharacterized protein</fullName>
    </submittedName>
</protein>
<name>A0ABY6E5G1_9ACTN</name>
<gene>
    <name evidence="1" type="ORF">N8I84_26840</name>
</gene>
<evidence type="ECO:0000313" key="2">
    <source>
        <dbReference type="Proteomes" id="UP001061298"/>
    </source>
</evidence>
<proteinExistence type="predicted"/>
<organism evidence="1 2">
    <name type="scientific">Streptomyces cynarae</name>
    <dbReference type="NCBI Taxonomy" id="2981134"/>
    <lineage>
        <taxon>Bacteria</taxon>
        <taxon>Bacillati</taxon>
        <taxon>Actinomycetota</taxon>
        <taxon>Actinomycetes</taxon>
        <taxon>Kitasatosporales</taxon>
        <taxon>Streptomycetaceae</taxon>
        <taxon>Streptomyces</taxon>
    </lineage>
</organism>
<evidence type="ECO:0000313" key="1">
    <source>
        <dbReference type="EMBL" id="UXY21912.1"/>
    </source>
</evidence>
<sequence>MAALAIAEWYRSQPDAQIEARIAVLRKDPILTAFRAELGQPDNPVTRWKCTMELPPAYSEDFHAKADTESAQSIAAIARGAGWKTRINRQPARSFTVELHKSFGTWASDSLLLLHQGSVTVELDAVDTDHASC</sequence>